<feature type="non-terminal residue" evidence="2">
    <location>
        <position position="35"/>
    </location>
</feature>
<dbReference type="AlphaFoldDB" id="A0A392WD65"/>
<sequence length="35" mass="4136">MRKAKRARSGVLGQERRRELVRGEEQGSLRNRRAK</sequence>
<protein>
    <submittedName>
        <fullName evidence="2">Uncharacterized protein</fullName>
    </submittedName>
</protein>
<proteinExistence type="predicted"/>
<accession>A0A392WD65</accession>
<evidence type="ECO:0000256" key="1">
    <source>
        <dbReference type="SAM" id="MobiDB-lite"/>
    </source>
</evidence>
<dbReference type="EMBL" id="LXQA011449277">
    <property type="protein sequence ID" value="MCI97622.1"/>
    <property type="molecule type" value="Genomic_DNA"/>
</dbReference>
<comment type="caution">
    <text evidence="2">The sequence shown here is derived from an EMBL/GenBank/DDBJ whole genome shotgun (WGS) entry which is preliminary data.</text>
</comment>
<reference evidence="2 3" key="1">
    <citation type="journal article" date="2018" name="Front. Plant Sci.">
        <title>Red Clover (Trifolium pratense) and Zigzag Clover (T. medium) - A Picture of Genomic Similarities and Differences.</title>
        <authorList>
            <person name="Dluhosova J."/>
            <person name="Istvanek J."/>
            <person name="Nedelnik J."/>
            <person name="Repkova J."/>
        </authorList>
    </citation>
    <scope>NUCLEOTIDE SEQUENCE [LARGE SCALE GENOMIC DNA]</scope>
    <source>
        <strain evidence="3">cv. 10/8</strain>
        <tissue evidence="2">Leaf</tissue>
    </source>
</reference>
<evidence type="ECO:0000313" key="2">
    <source>
        <dbReference type="EMBL" id="MCI97622.1"/>
    </source>
</evidence>
<feature type="compositionally biased region" description="Basic and acidic residues" evidence="1">
    <location>
        <begin position="14"/>
        <end position="27"/>
    </location>
</feature>
<dbReference type="Proteomes" id="UP000265520">
    <property type="component" value="Unassembled WGS sequence"/>
</dbReference>
<feature type="region of interest" description="Disordered" evidence="1">
    <location>
        <begin position="1"/>
        <end position="35"/>
    </location>
</feature>
<organism evidence="2 3">
    <name type="scientific">Trifolium medium</name>
    <dbReference type="NCBI Taxonomy" id="97028"/>
    <lineage>
        <taxon>Eukaryota</taxon>
        <taxon>Viridiplantae</taxon>
        <taxon>Streptophyta</taxon>
        <taxon>Embryophyta</taxon>
        <taxon>Tracheophyta</taxon>
        <taxon>Spermatophyta</taxon>
        <taxon>Magnoliopsida</taxon>
        <taxon>eudicotyledons</taxon>
        <taxon>Gunneridae</taxon>
        <taxon>Pentapetalae</taxon>
        <taxon>rosids</taxon>
        <taxon>fabids</taxon>
        <taxon>Fabales</taxon>
        <taxon>Fabaceae</taxon>
        <taxon>Papilionoideae</taxon>
        <taxon>50 kb inversion clade</taxon>
        <taxon>NPAAA clade</taxon>
        <taxon>Hologalegina</taxon>
        <taxon>IRL clade</taxon>
        <taxon>Trifolieae</taxon>
        <taxon>Trifolium</taxon>
    </lineage>
</organism>
<name>A0A392WD65_9FABA</name>
<keyword evidence="3" id="KW-1185">Reference proteome</keyword>
<evidence type="ECO:0000313" key="3">
    <source>
        <dbReference type="Proteomes" id="UP000265520"/>
    </source>
</evidence>